<dbReference type="EMBL" id="CP103300">
    <property type="protein sequence ID" value="UYM14013.1"/>
    <property type="molecule type" value="Genomic_DNA"/>
</dbReference>
<dbReference type="Pfam" id="PF07282">
    <property type="entry name" value="Cas12f1-like_TNB"/>
    <property type="match status" value="1"/>
</dbReference>
<dbReference type="InterPro" id="IPR001959">
    <property type="entry name" value="Transposase"/>
</dbReference>
<keyword evidence="3" id="KW-0815">Transposition</keyword>
<dbReference type="Proteomes" id="UP001163255">
    <property type="component" value="Chromosome"/>
</dbReference>
<dbReference type="InterPro" id="IPR021027">
    <property type="entry name" value="Transposase_put_HTH"/>
</dbReference>
<accession>A0ABY6GMQ8</accession>
<evidence type="ECO:0000313" key="12">
    <source>
        <dbReference type="Proteomes" id="UP001163255"/>
    </source>
</evidence>
<evidence type="ECO:0000256" key="4">
    <source>
        <dbReference type="ARBA" id="ARBA00022723"/>
    </source>
</evidence>
<evidence type="ECO:0000313" key="11">
    <source>
        <dbReference type="EMBL" id="UYM14013.1"/>
    </source>
</evidence>
<protein>
    <submittedName>
        <fullName evidence="11">Transposase</fullName>
    </submittedName>
</protein>
<comment type="similarity">
    <text evidence="1">In the C-terminal section; belongs to the transposase 35 family.</text>
</comment>
<dbReference type="Pfam" id="PF12323">
    <property type="entry name" value="HTH_OrfB_IS605"/>
    <property type="match status" value="1"/>
</dbReference>
<dbReference type="NCBIfam" id="NF040570">
    <property type="entry name" value="guided_TnpB"/>
    <property type="match status" value="1"/>
</dbReference>
<proteinExistence type="inferred from homology"/>
<sequence>MLRATKVRIYPTSEQAEFLDRQFDAVRFVWNKALAIKVHYYKVRGQSLSPKKHLKPLLAKAKKSRKYSWLKNADSIALQQATINLDTAFQNFFNPKLQARFPRFKKKHGKQSSYHCTSVSVGDNWIKIPKCKPIRAKVHREIVGKVKSITLSRTLTGKYFASILADDTQEQPKQIDNLEANQVVGVDMGITDLAITSTGHKTGNPRFLKKAQRNLKRKQQALSRCKKGSKGRHKARLLVAKAHERVAFARNDFQHKLSKQLIDENQAVIVETLKVKNMLNNKRLARSIADAGWHSLITKLEYKAKQEGKHLVKIDQWFASSKTCSVCDLKQEKMPLRIRSWECSCGAIHDRDINAARNIKKQGILKLKAEGLSVSADGGLRKSGRLSVAA</sequence>
<keyword evidence="6" id="KW-0238">DNA-binding</keyword>
<dbReference type="InterPro" id="IPR010095">
    <property type="entry name" value="Cas12f1-like_TNB"/>
</dbReference>
<dbReference type="NCBIfam" id="TIGR01766">
    <property type="entry name" value="IS200/IS605 family accessory protein TnpB-like domain"/>
    <property type="match status" value="1"/>
</dbReference>
<feature type="domain" description="Transposase putative helix-turn-helix" evidence="10">
    <location>
        <begin position="1"/>
        <end position="45"/>
    </location>
</feature>
<comment type="similarity">
    <text evidence="2">In the N-terminal section; belongs to the transposase 2 family.</text>
</comment>
<evidence type="ECO:0000256" key="3">
    <source>
        <dbReference type="ARBA" id="ARBA00022578"/>
    </source>
</evidence>
<dbReference type="Pfam" id="PF01385">
    <property type="entry name" value="OrfB_IS605"/>
    <property type="match status" value="1"/>
</dbReference>
<evidence type="ECO:0000256" key="7">
    <source>
        <dbReference type="ARBA" id="ARBA00023172"/>
    </source>
</evidence>
<gene>
    <name evidence="11" type="ORF">NX720_13935</name>
</gene>
<name>A0ABY6GMQ8_9GAMM</name>
<dbReference type="RefSeq" id="WP_262595414.1">
    <property type="nucleotide sequence ID" value="NZ_CP103300.1"/>
</dbReference>
<evidence type="ECO:0000259" key="10">
    <source>
        <dbReference type="Pfam" id="PF12323"/>
    </source>
</evidence>
<evidence type="ECO:0000256" key="1">
    <source>
        <dbReference type="ARBA" id="ARBA00008761"/>
    </source>
</evidence>
<keyword evidence="12" id="KW-1185">Reference proteome</keyword>
<keyword evidence="7" id="KW-0233">DNA recombination</keyword>
<feature type="domain" description="Probable transposase IS891/IS1136/IS1341" evidence="8">
    <location>
        <begin position="173"/>
        <end position="281"/>
    </location>
</feature>
<reference evidence="11" key="1">
    <citation type="submission" date="2022-10" db="EMBL/GenBank/DDBJ databases">
        <title>Completed Genome Sequence of two octocoral isolated bacterium, Endozoicomonas euniceicola EF212T and Endozoicomonas gorgoniicola PS125T.</title>
        <authorList>
            <person name="Chiou Y.-J."/>
            <person name="Chen Y.-H."/>
        </authorList>
    </citation>
    <scope>NUCLEOTIDE SEQUENCE</scope>
    <source>
        <strain evidence="11">EF212</strain>
    </source>
</reference>
<keyword evidence="5" id="KW-0862">Zinc</keyword>
<evidence type="ECO:0000259" key="8">
    <source>
        <dbReference type="Pfam" id="PF01385"/>
    </source>
</evidence>
<evidence type="ECO:0000256" key="5">
    <source>
        <dbReference type="ARBA" id="ARBA00022833"/>
    </source>
</evidence>
<dbReference type="PANTHER" id="PTHR30405">
    <property type="entry name" value="TRANSPOSASE"/>
    <property type="match status" value="1"/>
</dbReference>
<dbReference type="InterPro" id="IPR051399">
    <property type="entry name" value="RNA-guided_DNA_endo/Transpos"/>
</dbReference>
<organism evidence="11 12">
    <name type="scientific">Endozoicomonas euniceicola</name>
    <dbReference type="NCBI Taxonomy" id="1234143"/>
    <lineage>
        <taxon>Bacteria</taxon>
        <taxon>Pseudomonadati</taxon>
        <taxon>Pseudomonadota</taxon>
        <taxon>Gammaproteobacteria</taxon>
        <taxon>Oceanospirillales</taxon>
        <taxon>Endozoicomonadaceae</taxon>
        <taxon>Endozoicomonas</taxon>
    </lineage>
</organism>
<evidence type="ECO:0000259" key="9">
    <source>
        <dbReference type="Pfam" id="PF07282"/>
    </source>
</evidence>
<feature type="domain" description="Cas12f1-like TNB" evidence="9">
    <location>
        <begin position="293"/>
        <end position="359"/>
    </location>
</feature>
<evidence type="ECO:0000256" key="2">
    <source>
        <dbReference type="ARBA" id="ARBA00011044"/>
    </source>
</evidence>
<dbReference type="PANTHER" id="PTHR30405:SF25">
    <property type="entry name" value="RNA-GUIDED DNA ENDONUCLEASE INSQ-RELATED"/>
    <property type="match status" value="1"/>
</dbReference>
<evidence type="ECO:0000256" key="6">
    <source>
        <dbReference type="ARBA" id="ARBA00023125"/>
    </source>
</evidence>
<keyword evidence="4" id="KW-0479">Metal-binding</keyword>